<comment type="similarity">
    <text evidence="1">Belongs to the GSP E family.</text>
</comment>
<evidence type="ECO:0000256" key="2">
    <source>
        <dbReference type="ARBA" id="ARBA00022741"/>
    </source>
</evidence>
<dbReference type="Gene3D" id="3.40.50.300">
    <property type="entry name" value="P-loop containing nucleotide triphosphate hydrolases"/>
    <property type="match status" value="1"/>
</dbReference>
<keyword evidence="2" id="KW-0547">Nucleotide-binding</keyword>
<evidence type="ECO:0000256" key="3">
    <source>
        <dbReference type="ARBA" id="ARBA00022840"/>
    </source>
</evidence>
<dbReference type="PANTHER" id="PTHR30258:SF1">
    <property type="entry name" value="PROTEIN TRANSPORT PROTEIN HOFB HOMOLOG"/>
    <property type="match status" value="1"/>
</dbReference>
<dbReference type="InterPro" id="IPR037257">
    <property type="entry name" value="T2SS_E_N_sf"/>
</dbReference>
<dbReference type="InterPro" id="IPR027417">
    <property type="entry name" value="P-loop_NTPase"/>
</dbReference>
<keyword evidence="3" id="KW-0067">ATP-binding</keyword>
<dbReference type="InterPro" id="IPR007831">
    <property type="entry name" value="T2SS_GspE_N"/>
</dbReference>
<dbReference type="HOGENOM" id="CLU_013446_10_5_4"/>
<dbReference type="CDD" id="cd01129">
    <property type="entry name" value="PulE-GspE-like"/>
    <property type="match status" value="1"/>
</dbReference>
<dbReference type="Pfam" id="PF00437">
    <property type="entry name" value="T2SSE"/>
    <property type="match status" value="1"/>
</dbReference>
<sequence>MPAAAGAAPEAALARVLDATQDATQEAAHEAIHEAAVAAAPAPARAFEPEAPLIDAELLARARGAAAATRRHLIDELQTLTGAEPIALMRALAARLAMPVVETAGMLALAPAFDRVPLSRAMQRRCALLREAGGALVGVVTSPFDLDLQTWLAAQAGGAVEMRLALPGDLLAYHTRMEESARAVDSLVSVGDGSQADARTAQVLSFQTVNEAASPAVKLVNSTLYDALKAGASDIHLESTATGLALKYRVDGVLDAAATIQGIETAEQVISRLKVLAELDIAERRVPQDGSFRVAAGGRDIDLRVSIMPSIHGEDAVIRILDKRAMIEAYGSLTLEALGYDAESLVALRALAEEPYGMLLVTGPTGSGKTTTLYAALTEIHNGRDKIITIEDPVEYQLPGILQIPVNEKKGLTFARGLRSILRHDPDKIMVGEIRDRETAEIAVQSALTGHLVLTTVHANNVFDVFGRFSHMGIDPYAFVSALNGIWAQRLLRVNCPRCAAPYEPTDAELARLGLTRAGTADYAFRQGTGCGDCRGTGYRGRRAIAEILILDDEIRDMVVEKQPIRVIKEVARRNGTRQLREVALGLVRRGETTLAEVKRVTLNA</sequence>
<protein>
    <submittedName>
        <fullName evidence="5">General secretion pathway protein E</fullName>
    </submittedName>
</protein>
<dbReference type="GO" id="GO:0016887">
    <property type="term" value="F:ATP hydrolysis activity"/>
    <property type="evidence" value="ECO:0007669"/>
    <property type="project" value="TreeGrafter"/>
</dbReference>
<accession>A0A0B6RXD1</accession>
<dbReference type="Gene3D" id="3.30.450.90">
    <property type="match status" value="1"/>
</dbReference>
<evidence type="ECO:0000259" key="4">
    <source>
        <dbReference type="PROSITE" id="PS00662"/>
    </source>
</evidence>
<dbReference type="InterPro" id="IPR001482">
    <property type="entry name" value="T2SS/T4SS_dom"/>
</dbReference>
<dbReference type="GO" id="GO:0005524">
    <property type="term" value="F:ATP binding"/>
    <property type="evidence" value="ECO:0007669"/>
    <property type="project" value="UniProtKB-KW"/>
</dbReference>
<reference evidence="5 6" key="2">
    <citation type="journal article" date="2016" name="Appl. Microbiol. Biotechnol.">
        <title>Mutations improving production and secretion of extracellular lipase by Burkholderia glumae PG1.</title>
        <authorList>
            <person name="Knapp A."/>
            <person name="Voget S."/>
            <person name="Gao R."/>
            <person name="Zaburannyi N."/>
            <person name="Krysciak D."/>
            <person name="Breuer M."/>
            <person name="Hauer B."/>
            <person name="Streit W.R."/>
            <person name="Muller R."/>
            <person name="Daniel R."/>
            <person name="Jaeger K.E."/>
        </authorList>
    </citation>
    <scope>NUCLEOTIDE SEQUENCE [LARGE SCALE GENOMIC DNA]</scope>
    <source>
        <strain evidence="5 6">PG1</strain>
    </source>
</reference>
<dbReference type="KEGG" id="bgp:BGL_1c01180"/>
<evidence type="ECO:0000313" key="5">
    <source>
        <dbReference type="EMBL" id="AJK44671.1"/>
    </source>
</evidence>
<evidence type="ECO:0000256" key="1">
    <source>
        <dbReference type="ARBA" id="ARBA00006611"/>
    </source>
</evidence>
<dbReference type="Pfam" id="PF05157">
    <property type="entry name" value="MshEN"/>
    <property type="match status" value="1"/>
</dbReference>
<dbReference type="SUPFAM" id="SSF52540">
    <property type="entry name" value="P-loop containing nucleoside triphosphate hydrolases"/>
    <property type="match status" value="1"/>
</dbReference>
<dbReference type="PROSITE" id="PS00662">
    <property type="entry name" value="T2SP_E"/>
    <property type="match status" value="1"/>
</dbReference>
<name>A0A0B6RXD1_BURPL</name>
<dbReference type="Proteomes" id="UP000031838">
    <property type="component" value="Chromosome 1"/>
</dbReference>
<organism evidence="5 6">
    <name type="scientific">Burkholderia plantarii</name>
    <dbReference type="NCBI Taxonomy" id="41899"/>
    <lineage>
        <taxon>Bacteria</taxon>
        <taxon>Pseudomonadati</taxon>
        <taxon>Pseudomonadota</taxon>
        <taxon>Betaproteobacteria</taxon>
        <taxon>Burkholderiales</taxon>
        <taxon>Burkholderiaceae</taxon>
        <taxon>Burkholderia</taxon>
    </lineage>
</organism>
<feature type="domain" description="Bacterial type II secretion system protein E" evidence="4">
    <location>
        <begin position="422"/>
        <end position="436"/>
    </location>
</feature>
<dbReference type="AlphaFoldDB" id="A0A0B6RXD1"/>
<dbReference type="PANTHER" id="PTHR30258">
    <property type="entry name" value="TYPE II SECRETION SYSTEM PROTEIN GSPE-RELATED"/>
    <property type="match status" value="1"/>
</dbReference>
<keyword evidence="6" id="KW-1185">Reference proteome</keyword>
<evidence type="ECO:0000313" key="6">
    <source>
        <dbReference type="Proteomes" id="UP000031838"/>
    </source>
</evidence>
<dbReference type="GO" id="GO:0005886">
    <property type="term" value="C:plasma membrane"/>
    <property type="evidence" value="ECO:0007669"/>
    <property type="project" value="TreeGrafter"/>
</dbReference>
<reference evidence="6" key="1">
    <citation type="submission" date="2011-03" db="EMBL/GenBank/DDBJ databases">
        <authorList>
            <person name="Voget S."/>
            <person name="Streit W.R."/>
            <person name="Jaeger K.E."/>
            <person name="Daniel R."/>
        </authorList>
    </citation>
    <scope>NUCLEOTIDE SEQUENCE [LARGE SCALE GENOMIC DNA]</scope>
    <source>
        <strain evidence="6">PG1</strain>
    </source>
</reference>
<dbReference type="EMBL" id="CP002580">
    <property type="protein sequence ID" value="AJK44671.1"/>
    <property type="molecule type" value="Genomic_DNA"/>
</dbReference>
<gene>
    <name evidence="5" type="primary">gspE2</name>
    <name evidence="5" type="ORF">BGL_1c01180</name>
</gene>
<dbReference type="SUPFAM" id="SSF160246">
    <property type="entry name" value="EspE N-terminal domain-like"/>
    <property type="match status" value="1"/>
</dbReference>
<proteinExistence type="inferred from homology"/>